<dbReference type="GO" id="GO:0005829">
    <property type="term" value="C:cytosol"/>
    <property type="evidence" value="ECO:0007669"/>
    <property type="project" value="TreeGrafter"/>
</dbReference>
<dbReference type="InterPro" id="IPR011032">
    <property type="entry name" value="GroES-like_sf"/>
</dbReference>
<dbReference type="SMART" id="SM00829">
    <property type="entry name" value="PKS_ER"/>
    <property type="match status" value="1"/>
</dbReference>
<dbReference type="EMBL" id="AP022575">
    <property type="protein sequence ID" value="BBX73850.1"/>
    <property type="molecule type" value="Genomic_DNA"/>
</dbReference>
<dbReference type="Proteomes" id="UP000467236">
    <property type="component" value="Chromosome"/>
</dbReference>
<gene>
    <name evidence="4" type="primary">qor</name>
    <name evidence="4" type="ORF">MSHI_17560</name>
</gene>
<evidence type="ECO:0000313" key="5">
    <source>
        <dbReference type="Proteomes" id="UP000467236"/>
    </source>
</evidence>
<dbReference type="GO" id="GO:0003960">
    <property type="term" value="F:quinone reductase (NADPH) activity"/>
    <property type="evidence" value="ECO:0007669"/>
    <property type="project" value="InterPro"/>
</dbReference>
<dbReference type="SUPFAM" id="SSF51735">
    <property type="entry name" value="NAD(P)-binding Rossmann-fold domains"/>
    <property type="match status" value="1"/>
</dbReference>
<dbReference type="PANTHER" id="PTHR48106:SF13">
    <property type="entry name" value="QUINONE OXIDOREDUCTASE-RELATED"/>
    <property type="match status" value="1"/>
</dbReference>
<dbReference type="InterPro" id="IPR013149">
    <property type="entry name" value="ADH-like_C"/>
</dbReference>
<dbReference type="GO" id="GO:0070402">
    <property type="term" value="F:NADPH binding"/>
    <property type="evidence" value="ECO:0007669"/>
    <property type="project" value="TreeGrafter"/>
</dbReference>
<dbReference type="PANTHER" id="PTHR48106">
    <property type="entry name" value="QUINONE OXIDOREDUCTASE PIG3-RELATED"/>
    <property type="match status" value="1"/>
</dbReference>
<protein>
    <submittedName>
        <fullName evidence="4">Quinone reductase</fullName>
    </submittedName>
</protein>
<name>A0A7I7MPJ5_9MYCO</name>
<feature type="domain" description="Enoyl reductase (ER)" evidence="3">
    <location>
        <begin position="17"/>
        <end position="331"/>
    </location>
</feature>
<dbReference type="Gene3D" id="3.90.180.10">
    <property type="entry name" value="Medium-chain alcohol dehydrogenases, catalytic domain"/>
    <property type="match status" value="1"/>
</dbReference>
<dbReference type="KEGG" id="mshj:MSHI_17560"/>
<dbReference type="Gene3D" id="3.40.50.720">
    <property type="entry name" value="NAD(P)-binding Rossmann-like Domain"/>
    <property type="match status" value="1"/>
</dbReference>
<dbReference type="CDD" id="cd05286">
    <property type="entry name" value="QOR2"/>
    <property type="match status" value="1"/>
</dbReference>
<dbReference type="InterPro" id="IPR020843">
    <property type="entry name" value="ER"/>
</dbReference>
<keyword evidence="1" id="KW-0521">NADP</keyword>
<dbReference type="SUPFAM" id="SSF50129">
    <property type="entry name" value="GroES-like"/>
    <property type="match status" value="1"/>
</dbReference>
<evidence type="ECO:0000313" key="4">
    <source>
        <dbReference type="EMBL" id="BBX73850.1"/>
    </source>
</evidence>
<dbReference type="AlphaFoldDB" id="A0A7I7MPJ5"/>
<proteinExistence type="predicted"/>
<dbReference type="FunFam" id="3.40.50.720:FF:000053">
    <property type="entry name" value="Quinone oxidoreductase 1"/>
    <property type="match status" value="1"/>
</dbReference>
<reference evidence="4 5" key="1">
    <citation type="journal article" date="2019" name="Emerg. Microbes Infect.">
        <title>Comprehensive subspecies identification of 175 nontuberculous mycobacteria species based on 7547 genomic profiles.</title>
        <authorList>
            <person name="Matsumoto Y."/>
            <person name="Kinjo T."/>
            <person name="Motooka D."/>
            <person name="Nabeya D."/>
            <person name="Jung N."/>
            <person name="Uechi K."/>
            <person name="Horii T."/>
            <person name="Iida T."/>
            <person name="Fujita J."/>
            <person name="Nakamura S."/>
        </authorList>
    </citation>
    <scope>NUCLEOTIDE SEQUENCE [LARGE SCALE GENOMIC DNA]</scope>
    <source>
        <strain evidence="4 5">JCM 14233</strain>
    </source>
</reference>
<sequence length="333" mass="34448">MVGHDIQMHAIEVSETGGPEVLRHTDVSEPKPGHGELLIKAEAIGVNFIDTYFRTGQYPRPLPFVPGSEVCGTVAALGEGGDGGDIGVGDRVVSASANGAYAEFCTAPAFLTAKVPDGVSSEVAAAVLLKGLTAHYLLKSVYPVHSGDSVLVHAGAGGVGLILTQWATHLGVRVITTVSTADKERLSRQAGAAEVLPYPDDAYQFGQRVRALTGGAGVAAVYDGVGATTFDASLASLAVRGTLALFGASSGPVPPVDPQRLNYAGSVYLTRPSLAHFIRTGEEFGWRAAELFDVLGSGAVTVDVGGRYRLSDAARAHQDLEGRKTTGSIVLVP</sequence>
<evidence type="ECO:0000256" key="1">
    <source>
        <dbReference type="ARBA" id="ARBA00022857"/>
    </source>
</evidence>
<organism evidence="4 5">
    <name type="scientific">Mycobacterium shinjukuense</name>
    <dbReference type="NCBI Taxonomy" id="398694"/>
    <lineage>
        <taxon>Bacteria</taxon>
        <taxon>Bacillati</taxon>
        <taxon>Actinomycetota</taxon>
        <taxon>Actinomycetes</taxon>
        <taxon>Mycobacteriales</taxon>
        <taxon>Mycobacteriaceae</taxon>
        <taxon>Mycobacterium</taxon>
    </lineage>
</organism>
<dbReference type="Pfam" id="PF08240">
    <property type="entry name" value="ADH_N"/>
    <property type="match status" value="1"/>
</dbReference>
<keyword evidence="2" id="KW-0560">Oxidoreductase</keyword>
<keyword evidence="5" id="KW-1185">Reference proteome</keyword>
<dbReference type="InterPro" id="IPR047618">
    <property type="entry name" value="QOR-like"/>
</dbReference>
<dbReference type="GO" id="GO:0035925">
    <property type="term" value="F:mRNA 3'-UTR AU-rich region binding"/>
    <property type="evidence" value="ECO:0007669"/>
    <property type="project" value="TreeGrafter"/>
</dbReference>
<evidence type="ECO:0000259" key="3">
    <source>
        <dbReference type="SMART" id="SM00829"/>
    </source>
</evidence>
<dbReference type="InterPro" id="IPR013154">
    <property type="entry name" value="ADH-like_N"/>
</dbReference>
<accession>A0A7I7MPJ5</accession>
<dbReference type="Pfam" id="PF00107">
    <property type="entry name" value="ADH_zinc_N"/>
    <property type="match status" value="1"/>
</dbReference>
<dbReference type="InterPro" id="IPR036291">
    <property type="entry name" value="NAD(P)-bd_dom_sf"/>
</dbReference>
<evidence type="ECO:0000256" key="2">
    <source>
        <dbReference type="ARBA" id="ARBA00023002"/>
    </source>
</evidence>